<dbReference type="Gene3D" id="3.40.109.10">
    <property type="entry name" value="NADH Oxidase"/>
    <property type="match status" value="1"/>
</dbReference>
<keyword evidence="4" id="KW-0288">FMN</keyword>
<evidence type="ECO:0000256" key="1">
    <source>
        <dbReference type="ARBA" id="ARBA00001917"/>
    </source>
</evidence>
<evidence type="ECO:0000256" key="3">
    <source>
        <dbReference type="ARBA" id="ARBA00022630"/>
    </source>
</evidence>
<evidence type="ECO:0000256" key="2">
    <source>
        <dbReference type="ARBA" id="ARBA00007118"/>
    </source>
</evidence>
<evidence type="ECO:0000313" key="7">
    <source>
        <dbReference type="EMBL" id="RJL05526.1"/>
    </source>
</evidence>
<dbReference type="PANTHER" id="PTHR43673">
    <property type="entry name" value="NAD(P)H NITROREDUCTASE YDGI-RELATED"/>
    <property type="match status" value="1"/>
</dbReference>
<dbReference type="InterPro" id="IPR029479">
    <property type="entry name" value="Nitroreductase"/>
</dbReference>
<keyword evidence="8" id="KW-1185">Reference proteome</keyword>
<keyword evidence="5" id="KW-0560">Oxidoreductase</keyword>
<evidence type="ECO:0000259" key="6">
    <source>
        <dbReference type="Pfam" id="PF00881"/>
    </source>
</evidence>
<organism evidence="7 8">
    <name type="scientific">Paracoccus aestuarii</name>
    <dbReference type="NCBI Taxonomy" id="453842"/>
    <lineage>
        <taxon>Bacteria</taxon>
        <taxon>Pseudomonadati</taxon>
        <taxon>Pseudomonadota</taxon>
        <taxon>Alphaproteobacteria</taxon>
        <taxon>Rhodobacterales</taxon>
        <taxon>Paracoccaceae</taxon>
        <taxon>Paracoccus</taxon>
    </lineage>
</organism>
<protein>
    <submittedName>
        <fullName evidence="7">Nitroreductase</fullName>
    </submittedName>
</protein>
<reference evidence="7 8" key="1">
    <citation type="submission" date="2018-09" db="EMBL/GenBank/DDBJ databases">
        <title>Paracoccus onubensis nov. sp. a moderate halophilic bacterium isolated from Gruta de las Maravillas (Aracena, Spain).</title>
        <authorList>
            <person name="Jurado V."/>
            <person name="Gutierrez-Patricio S."/>
            <person name="Gonzalez-Pimentel J.L."/>
            <person name="Laiz L."/>
            <person name="Saiz-Jimenez C."/>
        </authorList>
    </citation>
    <scope>NUCLEOTIDE SEQUENCE [LARGE SCALE GENOMIC DNA]</scope>
    <source>
        <strain evidence="7 8">DSM 19484</strain>
    </source>
</reference>
<evidence type="ECO:0000256" key="4">
    <source>
        <dbReference type="ARBA" id="ARBA00022643"/>
    </source>
</evidence>
<accession>A0A418ZYC4</accession>
<dbReference type="RefSeq" id="WP_119885835.1">
    <property type="nucleotide sequence ID" value="NZ_CP067169.1"/>
</dbReference>
<comment type="similarity">
    <text evidence="2">Belongs to the nitroreductase family.</text>
</comment>
<dbReference type="GO" id="GO:0016491">
    <property type="term" value="F:oxidoreductase activity"/>
    <property type="evidence" value="ECO:0007669"/>
    <property type="project" value="UniProtKB-KW"/>
</dbReference>
<dbReference type="SUPFAM" id="SSF55469">
    <property type="entry name" value="FMN-dependent nitroreductase-like"/>
    <property type="match status" value="1"/>
</dbReference>
<dbReference type="OrthoDB" id="9802510at2"/>
<name>A0A418ZYC4_9RHOB</name>
<comment type="caution">
    <text evidence="7">The sequence shown here is derived from an EMBL/GenBank/DDBJ whole genome shotgun (WGS) entry which is preliminary data.</text>
</comment>
<dbReference type="AlphaFoldDB" id="A0A418ZYC4"/>
<gene>
    <name evidence="7" type="ORF">D3P06_06740</name>
</gene>
<feature type="domain" description="Nitroreductase" evidence="6">
    <location>
        <begin position="11"/>
        <end position="199"/>
    </location>
</feature>
<dbReference type="EMBL" id="QZEV01000022">
    <property type="protein sequence ID" value="RJL05526.1"/>
    <property type="molecule type" value="Genomic_DNA"/>
</dbReference>
<evidence type="ECO:0000256" key="5">
    <source>
        <dbReference type="ARBA" id="ARBA00023002"/>
    </source>
</evidence>
<proteinExistence type="inferred from homology"/>
<dbReference type="PANTHER" id="PTHR43673:SF2">
    <property type="entry name" value="NITROREDUCTASE"/>
    <property type="match status" value="1"/>
</dbReference>
<dbReference type="Proteomes" id="UP000285530">
    <property type="component" value="Unassembled WGS sequence"/>
</dbReference>
<dbReference type="InterPro" id="IPR000415">
    <property type="entry name" value="Nitroreductase-like"/>
</dbReference>
<dbReference type="Pfam" id="PF00881">
    <property type="entry name" value="Nitroreductase"/>
    <property type="match status" value="1"/>
</dbReference>
<dbReference type="CDD" id="cd02136">
    <property type="entry name" value="PnbA_NfnB-like"/>
    <property type="match status" value="1"/>
</dbReference>
<comment type="cofactor">
    <cofactor evidence="1">
        <name>FMN</name>
        <dbReference type="ChEBI" id="CHEBI:58210"/>
    </cofactor>
</comment>
<sequence>MQDSEIILDAITSRRAIRGFRPTDVAPETIRRILAAAGRAPSGSNIQPWFVDVVTDLALARLTSHITALFDAGERGTKSYPYYPDTWREPYLGRRRKLGWDLYGMLGIKRHEKEKLAAQHRRNFLFFDAPVGLILSIERDMGIGSWLDSGMFAQNIMIAARAFGLHTCPIQALAAWEPQIIEELGLPENRRVVCGMALGEADPDMPANALETERMALEDFARFHDK</sequence>
<keyword evidence="3" id="KW-0285">Flavoprotein</keyword>
<evidence type="ECO:0000313" key="8">
    <source>
        <dbReference type="Proteomes" id="UP000285530"/>
    </source>
</evidence>